<dbReference type="InterPro" id="IPR050833">
    <property type="entry name" value="Poly_Biosynth_Transport"/>
</dbReference>
<keyword evidence="8" id="KW-1185">Reference proteome</keyword>
<dbReference type="OrthoDB" id="9775950at2"/>
<evidence type="ECO:0000256" key="4">
    <source>
        <dbReference type="ARBA" id="ARBA00022989"/>
    </source>
</evidence>
<dbReference type="Pfam" id="PF01943">
    <property type="entry name" value="Polysacc_synt"/>
    <property type="match status" value="1"/>
</dbReference>
<dbReference type="InterPro" id="IPR002797">
    <property type="entry name" value="Polysacc_synth"/>
</dbReference>
<evidence type="ECO:0000256" key="1">
    <source>
        <dbReference type="ARBA" id="ARBA00004651"/>
    </source>
</evidence>
<evidence type="ECO:0000256" key="2">
    <source>
        <dbReference type="ARBA" id="ARBA00022475"/>
    </source>
</evidence>
<evidence type="ECO:0000256" key="5">
    <source>
        <dbReference type="ARBA" id="ARBA00023136"/>
    </source>
</evidence>
<feature type="transmembrane region" description="Helical" evidence="6">
    <location>
        <begin position="495"/>
        <end position="514"/>
    </location>
</feature>
<feature type="transmembrane region" description="Helical" evidence="6">
    <location>
        <begin position="89"/>
        <end position="109"/>
    </location>
</feature>
<feature type="transmembrane region" description="Helical" evidence="6">
    <location>
        <begin position="245"/>
        <end position="265"/>
    </location>
</feature>
<feature type="transmembrane region" description="Helical" evidence="6">
    <location>
        <begin position="298"/>
        <end position="318"/>
    </location>
</feature>
<dbReference type="PIRSF" id="PIRSF038958">
    <property type="entry name" value="PG_synth_SpoVB"/>
    <property type="match status" value="1"/>
</dbReference>
<accession>A0A7X2V6C8</accession>
<dbReference type="CDD" id="cd13124">
    <property type="entry name" value="MATE_SpoVB_like"/>
    <property type="match status" value="1"/>
</dbReference>
<keyword evidence="5 6" id="KW-0472">Membrane</keyword>
<gene>
    <name evidence="7" type="ORF">GKZ89_18380</name>
</gene>
<evidence type="ECO:0000256" key="6">
    <source>
        <dbReference type="SAM" id="Phobius"/>
    </source>
</evidence>
<feature type="transmembrane region" description="Helical" evidence="6">
    <location>
        <begin position="129"/>
        <end position="147"/>
    </location>
</feature>
<feature type="transmembrane region" description="Helical" evidence="6">
    <location>
        <begin position="459"/>
        <end position="483"/>
    </location>
</feature>
<dbReference type="AlphaFoldDB" id="A0A7X2V6C8"/>
<evidence type="ECO:0000313" key="8">
    <source>
        <dbReference type="Proteomes" id="UP000434639"/>
    </source>
</evidence>
<keyword evidence="2" id="KW-1003">Cell membrane</keyword>
<name>A0A7X2V6C8_9BACI</name>
<comment type="subcellular location">
    <subcellularLocation>
        <location evidence="1">Cell membrane</location>
        <topology evidence="1">Multi-pass membrane protein</topology>
    </subcellularLocation>
</comment>
<comment type="caution">
    <text evidence="7">The sequence shown here is derived from an EMBL/GenBank/DDBJ whole genome shotgun (WGS) entry which is preliminary data.</text>
</comment>
<proteinExistence type="predicted"/>
<feature type="transmembrane region" description="Helical" evidence="6">
    <location>
        <begin position="193"/>
        <end position="216"/>
    </location>
</feature>
<feature type="transmembrane region" description="Helical" evidence="6">
    <location>
        <begin position="401"/>
        <end position="420"/>
    </location>
</feature>
<keyword evidence="3 6" id="KW-0812">Transmembrane</keyword>
<protein>
    <submittedName>
        <fullName evidence="7">Oligosaccharide flippase family protein</fullName>
    </submittedName>
</protein>
<dbReference type="Proteomes" id="UP000434639">
    <property type="component" value="Unassembled WGS sequence"/>
</dbReference>
<dbReference type="PANTHER" id="PTHR30250">
    <property type="entry name" value="PST FAMILY PREDICTED COLANIC ACID TRANSPORTER"/>
    <property type="match status" value="1"/>
</dbReference>
<dbReference type="InterPro" id="IPR024923">
    <property type="entry name" value="PG_synth_SpoVB"/>
</dbReference>
<dbReference type="PANTHER" id="PTHR30250:SF21">
    <property type="entry name" value="LIPID II FLIPPASE MURJ"/>
    <property type="match status" value="1"/>
</dbReference>
<feature type="transmembrane region" description="Helical" evidence="6">
    <location>
        <begin position="339"/>
        <end position="359"/>
    </location>
</feature>
<reference evidence="7 8" key="1">
    <citation type="journal article" date="2017" name="Int. J. Syst. Evol. Microbiol.">
        <title>Bacillus mangrovi sp. nov., isolated from a sediment sample from a mangrove forest.</title>
        <authorList>
            <person name="Gupta V."/>
            <person name="Singh P.K."/>
            <person name="Korpole S."/>
            <person name="Tanuku N.R.S."/>
            <person name="Pinnaka A.K."/>
        </authorList>
    </citation>
    <scope>NUCLEOTIDE SEQUENCE [LARGE SCALE GENOMIC DNA]</scope>
    <source>
        <strain evidence="7 8">KCTC 33872</strain>
    </source>
</reference>
<keyword evidence="4 6" id="KW-1133">Transmembrane helix</keyword>
<feature type="transmembrane region" description="Helical" evidence="6">
    <location>
        <begin position="426"/>
        <end position="447"/>
    </location>
</feature>
<feature type="transmembrane region" description="Helical" evidence="6">
    <location>
        <begin position="371"/>
        <end position="392"/>
    </location>
</feature>
<evidence type="ECO:0000313" key="7">
    <source>
        <dbReference type="EMBL" id="MTH55365.1"/>
    </source>
</evidence>
<dbReference type="GO" id="GO:0005886">
    <property type="term" value="C:plasma membrane"/>
    <property type="evidence" value="ECO:0007669"/>
    <property type="project" value="UniProtKB-SubCell"/>
</dbReference>
<feature type="transmembrane region" description="Helical" evidence="6">
    <location>
        <begin position="49"/>
        <end position="69"/>
    </location>
</feature>
<sequence length="541" mass="59501">MSDKLLKGTFILTLGTYISRLLGMIYIIPFTALVTTQGTALYQMGYTPYVIFLSIATAGFPMAVSKFVAKYNAMGDYQTSLRMFRNGMFVMLLTGLASFAAMYLLAPELAAWSLQSEDTPSSSIAEVEYVIKMLSVALIVVPIMALLRGFFQGHQMMAPTSVSQVIEQLFRIIFLLSSVYIVLKVYDGPLVEAIGYATLAAAVGAVGGLLVLYVYWQKHKHTLEAMQENTVPPSDVKMRELFKELLTYSLPFIFIGLAIPLYQLIDQGTMYGALRETGATDEEAKALFSRVQFEGRSLIMILVSLATAFGLTLVPSITRAFSTGGMRQVHRQINQAFQIIMFLVLPAVAGMMVLAGPIYEFFFGYSSEAALLLQWQAPSALLFCYFTVNAAILQGINKQKLAVISLAAGLMIKAAVNYPLITAFGAQGSIIATALGFLVSIIYGFAMIKRHAQFHFKQFFKRTILILMLTVVMSVFVSVIQSIAEIFIDFKDGKVPAAVLLALTVGGGAAVYLYTAHKTHLLEKLFGSRFAFLNRKRRGKA</sequence>
<dbReference type="EMBL" id="WMIB01000027">
    <property type="protein sequence ID" value="MTH55365.1"/>
    <property type="molecule type" value="Genomic_DNA"/>
</dbReference>
<feature type="transmembrane region" description="Helical" evidence="6">
    <location>
        <begin position="168"/>
        <end position="187"/>
    </location>
</feature>
<organism evidence="7 8">
    <name type="scientific">Metabacillus mangrovi</name>
    <dbReference type="NCBI Taxonomy" id="1491830"/>
    <lineage>
        <taxon>Bacteria</taxon>
        <taxon>Bacillati</taxon>
        <taxon>Bacillota</taxon>
        <taxon>Bacilli</taxon>
        <taxon>Bacillales</taxon>
        <taxon>Bacillaceae</taxon>
        <taxon>Metabacillus</taxon>
    </lineage>
</organism>
<dbReference type="RefSeq" id="WP_155113862.1">
    <property type="nucleotide sequence ID" value="NZ_WMIB01000027.1"/>
</dbReference>
<evidence type="ECO:0000256" key="3">
    <source>
        <dbReference type="ARBA" id="ARBA00022692"/>
    </source>
</evidence>